<feature type="region of interest" description="Disordered" evidence="1">
    <location>
        <begin position="1145"/>
        <end position="1199"/>
    </location>
</feature>
<feature type="compositionally biased region" description="Polar residues" evidence="1">
    <location>
        <begin position="1077"/>
        <end position="1116"/>
    </location>
</feature>
<feature type="region of interest" description="Disordered" evidence="1">
    <location>
        <begin position="1350"/>
        <end position="1409"/>
    </location>
</feature>
<feature type="region of interest" description="Disordered" evidence="1">
    <location>
        <begin position="518"/>
        <end position="624"/>
    </location>
</feature>
<proteinExistence type="predicted"/>
<feature type="compositionally biased region" description="Polar residues" evidence="1">
    <location>
        <begin position="1390"/>
        <end position="1409"/>
    </location>
</feature>
<comment type="caution">
    <text evidence="2">The sequence shown here is derived from an EMBL/GenBank/DDBJ whole genome shotgun (WGS) entry which is preliminary data.</text>
</comment>
<protein>
    <submittedName>
        <fullName evidence="2">Uncharacterized protein</fullName>
    </submittedName>
</protein>
<feature type="compositionally biased region" description="Polar residues" evidence="1">
    <location>
        <begin position="1373"/>
        <end position="1383"/>
    </location>
</feature>
<feature type="compositionally biased region" description="Polar residues" evidence="1">
    <location>
        <begin position="357"/>
        <end position="370"/>
    </location>
</feature>
<feature type="compositionally biased region" description="Low complexity" evidence="1">
    <location>
        <begin position="205"/>
        <end position="222"/>
    </location>
</feature>
<dbReference type="EMBL" id="SOYY01000023">
    <property type="protein sequence ID" value="KAA0703847.1"/>
    <property type="molecule type" value="Genomic_DNA"/>
</dbReference>
<name>A0A5A9N5M4_9TELE</name>
<feature type="region of interest" description="Disordered" evidence="1">
    <location>
        <begin position="639"/>
        <end position="756"/>
    </location>
</feature>
<feature type="compositionally biased region" description="Low complexity" evidence="1">
    <location>
        <begin position="230"/>
        <end position="240"/>
    </location>
</feature>
<feature type="compositionally biased region" description="Polar residues" evidence="1">
    <location>
        <begin position="1168"/>
        <end position="1199"/>
    </location>
</feature>
<gene>
    <name evidence="2" type="ORF">E1301_Tti000509</name>
</gene>
<feature type="compositionally biased region" description="Low complexity" evidence="1">
    <location>
        <begin position="839"/>
        <end position="852"/>
    </location>
</feature>
<feature type="region of interest" description="Disordered" evidence="1">
    <location>
        <begin position="1284"/>
        <end position="1321"/>
    </location>
</feature>
<feature type="compositionally biased region" description="Polar residues" evidence="1">
    <location>
        <begin position="791"/>
        <end position="800"/>
    </location>
</feature>
<evidence type="ECO:0000313" key="2">
    <source>
        <dbReference type="EMBL" id="KAA0703847.1"/>
    </source>
</evidence>
<dbReference type="InterPro" id="IPR042566">
    <property type="entry name" value="L1_C"/>
</dbReference>
<feature type="region of interest" description="Disordered" evidence="1">
    <location>
        <begin position="126"/>
        <end position="152"/>
    </location>
</feature>
<organism evidence="2 3">
    <name type="scientific">Triplophysa tibetana</name>
    <dbReference type="NCBI Taxonomy" id="1572043"/>
    <lineage>
        <taxon>Eukaryota</taxon>
        <taxon>Metazoa</taxon>
        <taxon>Chordata</taxon>
        <taxon>Craniata</taxon>
        <taxon>Vertebrata</taxon>
        <taxon>Euteleostomi</taxon>
        <taxon>Actinopterygii</taxon>
        <taxon>Neopterygii</taxon>
        <taxon>Teleostei</taxon>
        <taxon>Ostariophysi</taxon>
        <taxon>Cypriniformes</taxon>
        <taxon>Nemacheilidae</taxon>
        <taxon>Triplophysa</taxon>
    </lineage>
</organism>
<feature type="region of interest" description="Disordered" evidence="1">
    <location>
        <begin position="1037"/>
        <end position="1116"/>
    </location>
</feature>
<accession>A0A5A9N5M4</accession>
<feature type="compositionally biased region" description="Low complexity" evidence="1">
    <location>
        <begin position="1230"/>
        <end position="1249"/>
    </location>
</feature>
<feature type="compositionally biased region" description="Low complexity" evidence="1">
    <location>
        <begin position="718"/>
        <end position="729"/>
    </location>
</feature>
<feature type="region of interest" description="Disordered" evidence="1">
    <location>
        <begin position="1225"/>
        <end position="1263"/>
    </location>
</feature>
<evidence type="ECO:0000313" key="3">
    <source>
        <dbReference type="Proteomes" id="UP000324632"/>
    </source>
</evidence>
<dbReference type="Gene3D" id="3.30.250.20">
    <property type="entry name" value="L1 transposable element, C-terminal domain"/>
    <property type="match status" value="1"/>
</dbReference>
<evidence type="ECO:0000256" key="1">
    <source>
        <dbReference type="SAM" id="MobiDB-lite"/>
    </source>
</evidence>
<feature type="compositionally biased region" description="Polar residues" evidence="1">
    <location>
        <begin position="639"/>
        <end position="652"/>
    </location>
</feature>
<feature type="compositionally biased region" description="Polar residues" evidence="1">
    <location>
        <begin position="684"/>
        <end position="702"/>
    </location>
</feature>
<feature type="compositionally biased region" description="Low complexity" evidence="1">
    <location>
        <begin position="1357"/>
        <end position="1372"/>
    </location>
</feature>
<feature type="compositionally biased region" description="Polar residues" evidence="1">
    <location>
        <begin position="862"/>
        <end position="881"/>
    </location>
</feature>
<feature type="region of interest" description="Disordered" evidence="1">
    <location>
        <begin position="973"/>
        <end position="1008"/>
    </location>
</feature>
<dbReference type="Proteomes" id="UP000324632">
    <property type="component" value="Chromosome 23"/>
</dbReference>
<feature type="compositionally biased region" description="Low complexity" evidence="1">
    <location>
        <begin position="583"/>
        <end position="596"/>
    </location>
</feature>
<feature type="compositionally biased region" description="Polar residues" evidence="1">
    <location>
        <begin position="252"/>
        <end position="272"/>
    </location>
</feature>
<keyword evidence="3" id="KW-1185">Reference proteome</keyword>
<feature type="compositionally biased region" description="Polar residues" evidence="1">
    <location>
        <begin position="552"/>
        <end position="570"/>
    </location>
</feature>
<feature type="compositionally biased region" description="Low complexity" evidence="1">
    <location>
        <begin position="810"/>
        <end position="829"/>
    </location>
</feature>
<reference evidence="2 3" key="1">
    <citation type="journal article" date="2019" name="Mol. Ecol. Resour.">
        <title>Chromosome-level genome assembly of Triplophysa tibetana, a fish adapted to the harsh high-altitude environment of the Tibetan Plateau.</title>
        <authorList>
            <person name="Yang X."/>
            <person name="Liu H."/>
            <person name="Ma Z."/>
            <person name="Zou Y."/>
            <person name="Zou M."/>
            <person name="Mao Y."/>
            <person name="Li X."/>
            <person name="Wang H."/>
            <person name="Chen T."/>
            <person name="Wang W."/>
            <person name="Yang R."/>
        </authorList>
    </citation>
    <scope>NUCLEOTIDE SEQUENCE [LARGE SCALE GENOMIC DNA]</scope>
    <source>
        <strain evidence="2">TTIB1903HZAU</strain>
        <tissue evidence="2">Muscle</tissue>
    </source>
</reference>
<feature type="region of interest" description="Disordered" evidence="1">
    <location>
        <begin position="351"/>
        <end position="370"/>
    </location>
</feature>
<feature type="compositionally biased region" description="Low complexity" evidence="1">
    <location>
        <begin position="1152"/>
        <end position="1167"/>
    </location>
</feature>
<feature type="region of interest" description="Disordered" evidence="1">
    <location>
        <begin position="791"/>
        <end position="905"/>
    </location>
</feature>
<feature type="compositionally biased region" description="Polar residues" evidence="1">
    <location>
        <begin position="1050"/>
        <end position="1070"/>
    </location>
</feature>
<feature type="compositionally biased region" description="Low complexity" evidence="1">
    <location>
        <begin position="518"/>
        <end position="546"/>
    </location>
</feature>
<sequence length="1453" mass="149982">MTAQGLRPFLVYPAALKLQYNGENMMFDLPQKAEDFVRSLAQTRKTYAEALQSNEITAATITTSNIRARGELSCTGGVYSKTNLQWGQASHSAFAPRVVQSSQSEYPVTGSISVDEVGSNLIIDRSQKSTSRVSNPRRYVKGGFSSSHETSRTQTGSIFAALALPEEERQTSSLTALQPQVSSSSNVQNIASQLVSGQSLQNQYSSSSHGGSGLQSAGGLSQIVSHQREGSSSGLLSSPGVPSPHTPESDVKLSSSPLMVSTQATTAQSSPILNMSSTLESFGPLLGVSVSASSSYGAPGASTEHVSSPSLIYHQPAGEKGSLSIHASGSESSLPLQSSRAAVNVYSSESLSSSPSIETQGSTFSSQGSPITAQVISSGPVIVTTPEVSSGSIGSPSQSISSQYSPGTLTPNILGSLSLWVSNQSTSDKSHYKFGAPSRSAMPLASSTHYVPLQTDIRSRDLSSPKPQGTYAVYAPSSPSKYLNVAASSPQSVSIKSGSNQDLRWTVAQVGTQAVESSQFMSSQGGSGSYSGALSHPQSSPSKYSSGAFKPTSPQTVSRQFTSVASSRGSSDVPFGKSSQLTSQGMSSGFSGSMQSLGTSSQNFPSSPTFSKFSSSSLVSSQSSGDLGFYGTVPSTSQIGSWPQSGVSSQFVPSQGASSSYSGSFPQSQSSFPKYSLGYPKPNSPETVSRPSASVKGSQGSSVDPLGAFSQLTSHGMSSSFSGSAQAQGTFSQPAPSSPTVSKFSSSRQIFSQSTSDQDLYGQLTATSQFGSQPQKGTLLQLSQAASGFTSGSLAQSQGSLVHYPPASHGLDSQGMSSSFSGSAPGTFSKPAHSSPTVSKLSSSRQVFSQSTSDKDLYGHLSATSQFGSRPQKGTSPQLSKAASGLNSGSLTKSKGSLGQYSPASPSKYVNGPMASQGFASQGMSSFSGSAKGTFSKPALSSPTVSKFSSSPQVFIQSTSDQDLYGQLTATSQFGSQPQKGTSTPLSQAASGFNSGSLMKSQGSLGQYPPASTTKYVNAPMESHVFFSEGMSSNFSGSAPGTYSKPAPSSPTVSKFSSPRQVFSQSTSGQDLYGHLSATSQFGSRPQKGTSPQLSQAASGFNSGSLMKSQGSLGQYPPASTTKYVNAPMESHVFFSEGMSSNFSGSTPGTFSKPAPSSPTVSKSSSPRQVFSQSTSDQDFYGQLTATSQFGSQPQKGTSLQLSQAASGFISGSLAQSQGSLVHYPPASHGLDSQGMSSSFSGSAPGTFSKPAHSSPTVSKFSSSRQVFSQSTSDKDLYGHLSATSQFGSRPQKGTSPQLSKAASGLNSGSLMKSQGSLGQYPPASTTKYVNAPMESHVFFSEGMSSNFSGSAPGTFSKPAPSSPTVSKSSSPRQVFSQSTSGQDLYGHLSATSQFGSQPQKGTSPQLSQAASGFTIGSLAQSQGSLVQYPPASHWFGLTGNEQQFQWMCSGYI</sequence>
<feature type="compositionally biased region" description="Low complexity" evidence="1">
    <location>
        <begin position="606"/>
        <end position="624"/>
    </location>
</feature>
<feature type="compositionally biased region" description="Low complexity" evidence="1">
    <location>
        <begin position="653"/>
        <end position="676"/>
    </location>
</feature>
<feature type="compositionally biased region" description="Low complexity" evidence="1">
    <location>
        <begin position="738"/>
        <end position="756"/>
    </location>
</feature>
<feature type="region of interest" description="Disordered" evidence="1">
    <location>
        <begin position="201"/>
        <end position="272"/>
    </location>
</feature>
<feature type="compositionally biased region" description="Low complexity" evidence="1">
    <location>
        <begin position="884"/>
        <end position="899"/>
    </location>
</feature>